<dbReference type="Proteomes" id="UP000051789">
    <property type="component" value="Unassembled WGS sequence"/>
</dbReference>
<protein>
    <submittedName>
        <fullName evidence="2">Multitransmembrane protein</fullName>
    </submittedName>
</protein>
<dbReference type="InterPro" id="IPR012507">
    <property type="entry name" value="YibE_F"/>
</dbReference>
<evidence type="ECO:0000313" key="3">
    <source>
        <dbReference type="Proteomes" id="UP000051789"/>
    </source>
</evidence>
<dbReference type="PANTHER" id="PTHR41771">
    <property type="entry name" value="MEMBRANE PROTEIN-RELATED"/>
    <property type="match status" value="1"/>
</dbReference>
<organism evidence="2 3">
    <name type="scientific">Lacticaseibacillus thailandensis DSM 22698 = JCM 13996</name>
    <dbReference type="NCBI Taxonomy" id="1423810"/>
    <lineage>
        <taxon>Bacteria</taxon>
        <taxon>Bacillati</taxon>
        <taxon>Bacillota</taxon>
        <taxon>Bacilli</taxon>
        <taxon>Lactobacillales</taxon>
        <taxon>Lactobacillaceae</taxon>
        <taxon>Lacticaseibacillus</taxon>
    </lineage>
</organism>
<dbReference type="STRING" id="1423810.FD19_GL000724"/>
<sequence>MMKNHWWWWLVAAALVLMVGVGLRHDASLYSVPVAQVTAVHNHKAQKEVDSYNNTDYQTEQTVTGRLLNTGRRGQTVRFSNTYTRSGALDSPLKVGNQVFLTHSGHSYQFRDNKRDVVLGVLLAITLLLICLLAAKHAVVIIVSIAANTALFFGAIHLDLHLGGNYGGAIFTSLVVIFTIVTVLFVIGWRPVGLVIGAATLLSTIGAVALGYGIMTATNYGGIHLQQVRYVTQSPALLFYVEIIVGSLGAVLDETSDISVAIFQLNGGARQRFKAGMDIGRAVMGPLIAVLFMIFIADTFGESILWLRNGNSIAQTVDWVMGLGFAQSLISAFGIVLAVPITSGLAALFARNRRGVAVDE</sequence>
<feature type="transmembrane region" description="Helical" evidence="1">
    <location>
        <begin position="279"/>
        <end position="297"/>
    </location>
</feature>
<keyword evidence="1" id="KW-0812">Transmembrane</keyword>
<name>A0A0R2CJ25_9LACO</name>
<accession>A0A0R2CJ25</accession>
<keyword evidence="1" id="KW-1133">Transmembrane helix</keyword>
<dbReference type="PATRIC" id="fig|1423810.4.peg.739"/>
<feature type="transmembrane region" description="Helical" evidence="1">
    <location>
        <begin position="195"/>
        <end position="215"/>
    </location>
</feature>
<dbReference type="EMBL" id="AYZK01000001">
    <property type="protein sequence ID" value="KRM88427.1"/>
    <property type="molecule type" value="Genomic_DNA"/>
</dbReference>
<reference evidence="2 3" key="1">
    <citation type="journal article" date="2015" name="Genome Announc.">
        <title>Expanding the biotechnology potential of lactobacilli through comparative genomics of 213 strains and associated genera.</title>
        <authorList>
            <person name="Sun Z."/>
            <person name="Harris H.M."/>
            <person name="McCann A."/>
            <person name="Guo C."/>
            <person name="Argimon S."/>
            <person name="Zhang W."/>
            <person name="Yang X."/>
            <person name="Jeffery I.B."/>
            <person name="Cooney J.C."/>
            <person name="Kagawa T.F."/>
            <person name="Liu W."/>
            <person name="Song Y."/>
            <person name="Salvetti E."/>
            <person name="Wrobel A."/>
            <person name="Rasinkangas P."/>
            <person name="Parkhill J."/>
            <person name="Rea M.C."/>
            <person name="O'Sullivan O."/>
            <person name="Ritari J."/>
            <person name="Douillard F.P."/>
            <person name="Paul Ross R."/>
            <person name="Yang R."/>
            <person name="Briner A.E."/>
            <person name="Felis G.E."/>
            <person name="de Vos W.M."/>
            <person name="Barrangou R."/>
            <person name="Klaenhammer T.R."/>
            <person name="Caufield P.W."/>
            <person name="Cui Y."/>
            <person name="Zhang H."/>
            <person name="O'Toole P.W."/>
        </authorList>
    </citation>
    <scope>NUCLEOTIDE SEQUENCE [LARGE SCALE GENOMIC DNA]</scope>
    <source>
        <strain evidence="2 3">DSM 22698</strain>
    </source>
</reference>
<dbReference type="PANTHER" id="PTHR41771:SF1">
    <property type="entry name" value="MEMBRANE PROTEIN"/>
    <property type="match status" value="1"/>
</dbReference>
<feature type="transmembrane region" description="Helical" evidence="1">
    <location>
        <begin position="170"/>
        <end position="189"/>
    </location>
</feature>
<feature type="transmembrane region" description="Helical" evidence="1">
    <location>
        <begin position="329"/>
        <end position="350"/>
    </location>
</feature>
<keyword evidence="1" id="KW-0472">Membrane</keyword>
<proteinExistence type="predicted"/>
<dbReference type="AlphaFoldDB" id="A0A0R2CJ25"/>
<comment type="caution">
    <text evidence="2">The sequence shown here is derived from an EMBL/GenBank/DDBJ whole genome shotgun (WGS) entry which is preliminary data.</text>
</comment>
<feature type="transmembrane region" description="Helical" evidence="1">
    <location>
        <begin position="117"/>
        <end position="135"/>
    </location>
</feature>
<evidence type="ECO:0000256" key="1">
    <source>
        <dbReference type="SAM" id="Phobius"/>
    </source>
</evidence>
<evidence type="ECO:0000313" key="2">
    <source>
        <dbReference type="EMBL" id="KRM88427.1"/>
    </source>
</evidence>
<keyword evidence="3" id="KW-1185">Reference proteome</keyword>
<dbReference type="Pfam" id="PF07907">
    <property type="entry name" value="YibE_F"/>
    <property type="match status" value="1"/>
</dbReference>
<feature type="transmembrane region" description="Helical" evidence="1">
    <location>
        <begin position="6"/>
        <end position="23"/>
    </location>
</feature>
<gene>
    <name evidence="2" type="ORF">FD19_GL000724</name>
</gene>
<feature type="transmembrane region" description="Helical" evidence="1">
    <location>
        <begin position="141"/>
        <end position="158"/>
    </location>
</feature>